<keyword evidence="3" id="KW-0813">Transport</keyword>
<feature type="domain" description="Multidrug resistance protein MdtA-like barrel-sandwich hybrid" evidence="5">
    <location>
        <begin position="67"/>
        <end position="257"/>
    </location>
</feature>
<dbReference type="InterPro" id="IPR058625">
    <property type="entry name" value="MdtA-like_BSH"/>
</dbReference>
<dbReference type="Proteomes" id="UP000319004">
    <property type="component" value="Chromosome"/>
</dbReference>
<feature type="domain" description="Multidrug resistance protein MdtA-like C-terminal permuted SH3" evidence="7">
    <location>
        <begin position="345"/>
        <end position="401"/>
    </location>
</feature>
<dbReference type="OrthoDB" id="258942at2"/>
<feature type="domain" description="CusB-like beta-barrel" evidence="6">
    <location>
        <begin position="264"/>
        <end position="338"/>
    </location>
</feature>
<evidence type="ECO:0000313" key="8">
    <source>
        <dbReference type="EMBL" id="QDV47576.1"/>
    </source>
</evidence>
<evidence type="ECO:0000313" key="9">
    <source>
        <dbReference type="Proteomes" id="UP000319004"/>
    </source>
</evidence>
<dbReference type="FunFam" id="2.40.30.170:FF:000010">
    <property type="entry name" value="Efflux RND transporter periplasmic adaptor subunit"/>
    <property type="match status" value="1"/>
</dbReference>
<dbReference type="GO" id="GO:0015562">
    <property type="term" value="F:efflux transmembrane transporter activity"/>
    <property type="evidence" value="ECO:0007669"/>
    <property type="project" value="TreeGrafter"/>
</dbReference>
<dbReference type="NCBIfam" id="TIGR01730">
    <property type="entry name" value="RND_mfp"/>
    <property type="match status" value="1"/>
</dbReference>
<dbReference type="PANTHER" id="PTHR30469">
    <property type="entry name" value="MULTIDRUG RESISTANCE PROTEIN MDTA"/>
    <property type="match status" value="1"/>
</dbReference>
<dbReference type="KEGG" id="snep:Enr13x_74860"/>
<dbReference type="InterPro" id="IPR006143">
    <property type="entry name" value="RND_pump_MFP"/>
</dbReference>
<protein>
    <submittedName>
        <fullName evidence="8">Macrolide export protein MacA</fullName>
    </submittedName>
</protein>
<feature type="coiled-coil region" evidence="4">
    <location>
        <begin position="133"/>
        <end position="224"/>
    </location>
</feature>
<proteinExistence type="inferred from homology"/>
<dbReference type="SUPFAM" id="SSF111369">
    <property type="entry name" value="HlyD-like secretion proteins"/>
    <property type="match status" value="2"/>
</dbReference>
<evidence type="ECO:0000256" key="2">
    <source>
        <dbReference type="ARBA" id="ARBA00009477"/>
    </source>
</evidence>
<dbReference type="InterPro" id="IPR058627">
    <property type="entry name" value="MdtA-like_C"/>
</dbReference>
<organism evidence="8 9">
    <name type="scientific">Stieleria neptunia</name>
    <dbReference type="NCBI Taxonomy" id="2527979"/>
    <lineage>
        <taxon>Bacteria</taxon>
        <taxon>Pseudomonadati</taxon>
        <taxon>Planctomycetota</taxon>
        <taxon>Planctomycetia</taxon>
        <taxon>Pirellulales</taxon>
        <taxon>Pirellulaceae</taxon>
        <taxon>Stieleria</taxon>
    </lineage>
</organism>
<evidence type="ECO:0000259" key="6">
    <source>
        <dbReference type="Pfam" id="PF25954"/>
    </source>
</evidence>
<dbReference type="InterPro" id="IPR058792">
    <property type="entry name" value="Beta-barrel_RND_2"/>
</dbReference>
<dbReference type="Gene3D" id="2.40.30.170">
    <property type="match status" value="1"/>
</dbReference>
<dbReference type="PROSITE" id="PS51257">
    <property type="entry name" value="PROKAR_LIPOPROTEIN"/>
    <property type="match status" value="1"/>
</dbReference>
<reference evidence="8 9" key="1">
    <citation type="submission" date="2019-03" db="EMBL/GenBank/DDBJ databases">
        <title>Deep-cultivation of Planctomycetes and their phenomic and genomic characterization uncovers novel biology.</title>
        <authorList>
            <person name="Wiegand S."/>
            <person name="Jogler M."/>
            <person name="Boedeker C."/>
            <person name="Pinto D."/>
            <person name="Vollmers J."/>
            <person name="Rivas-Marin E."/>
            <person name="Kohn T."/>
            <person name="Peeters S.H."/>
            <person name="Heuer A."/>
            <person name="Rast P."/>
            <person name="Oberbeckmann S."/>
            <person name="Bunk B."/>
            <person name="Jeske O."/>
            <person name="Meyerdierks A."/>
            <person name="Storesund J.E."/>
            <person name="Kallscheuer N."/>
            <person name="Luecker S."/>
            <person name="Lage O.M."/>
            <person name="Pohl T."/>
            <person name="Merkel B.J."/>
            <person name="Hornburger P."/>
            <person name="Mueller R.-W."/>
            <person name="Bruemmer F."/>
            <person name="Labrenz M."/>
            <person name="Spormann A.M."/>
            <person name="Op den Camp H."/>
            <person name="Overmann J."/>
            <person name="Amann R."/>
            <person name="Jetten M.S.M."/>
            <person name="Mascher T."/>
            <person name="Medema M.H."/>
            <person name="Devos D.P."/>
            <person name="Kaster A.-K."/>
            <person name="Ovreas L."/>
            <person name="Rohde M."/>
            <person name="Galperin M.Y."/>
            <person name="Jogler C."/>
        </authorList>
    </citation>
    <scope>NUCLEOTIDE SEQUENCE [LARGE SCALE GENOMIC DNA]</scope>
    <source>
        <strain evidence="8 9">Enr13</strain>
    </source>
</reference>
<dbReference type="Pfam" id="PF25917">
    <property type="entry name" value="BSH_RND"/>
    <property type="match status" value="1"/>
</dbReference>
<evidence type="ECO:0000259" key="7">
    <source>
        <dbReference type="Pfam" id="PF25967"/>
    </source>
</evidence>
<comment type="similarity">
    <text evidence="2">Belongs to the membrane fusion protein (MFP) (TC 8.A.1) family.</text>
</comment>
<sequence length="420" mass="44204">MNTLRWMLSLLVLTLVGCSPKSPDATAPIDEVPAQPPVSVEVATAEITTLRPLLDLVGQIVAIPEKTAVISPQLGGWVSKLDVVEGQSVKADELLVELDTRSARVAVARAEATVAEKTAAVKRLKSGYLPEEIAGAKQDASNAAATADALNNELRALKDLLDRNEISPVVYQTKAEAAKSAEAALASAQEKVKLLEAGTRPEMVAEAQGQLDAAKADLQQANLTLDWCSITSPMDGVVVQLLARQGQFFDRAVSLATVMNLDEVFVQIRIPSTQFAKIREGTEIKIELASLPGRSFPGKVIRISGQADPATGNVVVFALVENSDHLLRPGLSCQVHVSLPEVTSALAIPVAAVADNSGTPVVTIIRNNKAYETAVTLGVETSDQVQILSGLKTGDQVATAGGYGLPEGCPVEIVDSQKNG</sequence>
<evidence type="ECO:0000256" key="1">
    <source>
        <dbReference type="ARBA" id="ARBA00004196"/>
    </source>
</evidence>
<gene>
    <name evidence="8" type="primary">macA_7</name>
    <name evidence="8" type="ORF">Enr13x_74860</name>
</gene>
<dbReference type="AlphaFoldDB" id="A0A518I3D1"/>
<keyword evidence="4" id="KW-0175">Coiled coil</keyword>
<dbReference type="Gene3D" id="1.10.287.470">
    <property type="entry name" value="Helix hairpin bin"/>
    <property type="match status" value="1"/>
</dbReference>
<evidence type="ECO:0000256" key="4">
    <source>
        <dbReference type="SAM" id="Coils"/>
    </source>
</evidence>
<name>A0A518I3D1_9BACT</name>
<evidence type="ECO:0000259" key="5">
    <source>
        <dbReference type="Pfam" id="PF25917"/>
    </source>
</evidence>
<keyword evidence="9" id="KW-1185">Reference proteome</keyword>
<dbReference type="Pfam" id="PF25954">
    <property type="entry name" value="Beta-barrel_RND_2"/>
    <property type="match status" value="1"/>
</dbReference>
<accession>A0A518I3D1</accession>
<dbReference type="Gene3D" id="2.40.50.100">
    <property type="match status" value="1"/>
</dbReference>
<dbReference type="GO" id="GO:1990281">
    <property type="term" value="C:efflux pump complex"/>
    <property type="evidence" value="ECO:0007669"/>
    <property type="project" value="TreeGrafter"/>
</dbReference>
<dbReference type="Pfam" id="PF25967">
    <property type="entry name" value="RND-MFP_C"/>
    <property type="match status" value="1"/>
</dbReference>
<comment type="subcellular location">
    <subcellularLocation>
        <location evidence="1">Cell envelope</location>
    </subcellularLocation>
</comment>
<dbReference type="EMBL" id="CP037423">
    <property type="protein sequence ID" value="QDV47576.1"/>
    <property type="molecule type" value="Genomic_DNA"/>
</dbReference>
<dbReference type="Gene3D" id="2.40.420.20">
    <property type="match status" value="1"/>
</dbReference>
<evidence type="ECO:0000256" key="3">
    <source>
        <dbReference type="ARBA" id="ARBA00022448"/>
    </source>
</evidence>
<dbReference type="PANTHER" id="PTHR30469:SF15">
    <property type="entry name" value="HLYD FAMILY OF SECRETION PROTEINS"/>
    <property type="match status" value="1"/>
</dbReference>